<organism evidence="1 2">
    <name type="scientific">Blumeria graminis f. sp. triticale</name>
    <dbReference type="NCBI Taxonomy" id="1689686"/>
    <lineage>
        <taxon>Eukaryota</taxon>
        <taxon>Fungi</taxon>
        <taxon>Dikarya</taxon>
        <taxon>Ascomycota</taxon>
        <taxon>Pezizomycotina</taxon>
        <taxon>Leotiomycetes</taxon>
        <taxon>Erysiphales</taxon>
        <taxon>Erysiphaceae</taxon>
        <taxon>Blumeria</taxon>
    </lineage>
</organism>
<name>A0A9W4GGU5_BLUGR</name>
<accession>A0A9W4GGU5</accession>
<sequence>MKDFLNGRKLLKGEGSLASKKKSASEITKIPVRLMESLNEKKKLLEFVKGMEDPTDQTVLVWYQGNLHLLRRRPSAFPNENLWYPLTAIGHEIRNAPLIARFVNKSFPKIDAFTRKMKQFRTSFVRNESPRNEEIDIIKTTNQEDYYRKLRAFVNRPTYVSKPGFRTRRIMYNRRNRDASLSSKDCPNCPPRYYQYTKNKFLDSFQGEIIPLPSQSNTGTPTAKFTEINGFGQLCSPSD</sequence>
<evidence type="ECO:0000313" key="1">
    <source>
        <dbReference type="EMBL" id="CAD6504366.1"/>
    </source>
</evidence>
<proteinExistence type="predicted"/>
<protein>
    <submittedName>
        <fullName evidence="1">BgTH12-06097</fullName>
    </submittedName>
</protein>
<gene>
    <name evidence="1" type="ORF">BGTH12_LOCUS5724</name>
</gene>
<dbReference type="EMBL" id="CAJHIT010000008">
    <property type="protein sequence ID" value="CAD6504366.1"/>
    <property type="molecule type" value="Genomic_DNA"/>
</dbReference>
<comment type="caution">
    <text evidence="1">The sequence shown here is derived from an EMBL/GenBank/DDBJ whole genome shotgun (WGS) entry which is preliminary data.</text>
</comment>
<evidence type="ECO:0000313" key="2">
    <source>
        <dbReference type="Proteomes" id="UP000683417"/>
    </source>
</evidence>
<dbReference type="Proteomes" id="UP000683417">
    <property type="component" value="Unassembled WGS sequence"/>
</dbReference>
<dbReference type="AlphaFoldDB" id="A0A9W4GGU5"/>
<reference evidence="1" key="1">
    <citation type="submission" date="2020-10" db="EMBL/GenBank/DDBJ databases">
        <authorList>
            <person name="Muller C M."/>
        </authorList>
    </citation>
    <scope>NUCLEOTIDE SEQUENCE</scope>
    <source>
        <strain evidence="1">THUN-12</strain>
    </source>
</reference>